<evidence type="ECO:0000259" key="4">
    <source>
        <dbReference type="PROSITE" id="PS50263"/>
    </source>
</evidence>
<gene>
    <name evidence="5" type="ORF">FB45DRAFT_990725</name>
</gene>
<dbReference type="AlphaFoldDB" id="A0AAD7BUD5"/>
<dbReference type="InterPro" id="IPR044149">
    <property type="entry name" value="Nitrilases_CHs"/>
</dbReference>
<dbReference type="PROSITE" id="PS50263">
    <property type="entry name" value="CN_HYDROLASE"/>
    <property type="match status" value="1"/>
</dbReference>
<dbReference type="PANTHER" id="PTHR46044:SF14">
    <property type="entry name" value="ARYLACETONITRILASE"/>
    <property type="match status" value="1"/>
</dbReference>
<feature type="domain" description="CN hydrolase" evidence="4">
    <location>
        <begin position="15"/>
        <end position="275"/>
    </location>
</feature>
<dbReference type="SUPFAM" id="SSF56317">
    <property type="entry name" value="Carbon-nitrogen hydrolase"/>
    <property type="match status" value="1"/>
</dbReference>
<evidence type="ECO:0000256" key="1">
    <source>
        <dbReference type="ARBA" id="ARBA00008129"/>
    </source>
</evidence>
<dbReference type="Gene3D" id="3.60.110.10">
    <property type="entry name" value="Carbon-nitrogen hydrolase"/>
    <property type="match status" value="1"/>
</dbReference>
<evidence type="ECO:0000313" key="6">
    <source>
        <dbReference type="Proteomes" id="UP001221142"/>
    </source>
</evidence>
<dbReference type="Pfam" id="PF00795">
    <property type="entry name" value="CN_hydrolase"/>
    <property type="match status" value="1"/>
</dbReference>
<dbReference type="GO" id="GO:0016836">
    <property type="term" value="F:hydro-lyase activity"/>
    <property type="evidence" value="ECO:0007669"/>
    <property type="project" value="UniProtKB-ARBA"/>
</dbReference>
<dbReference type="PANTHER" id="PTHR46044">
    <property type="entry name" value="NITRILASE"/>
    <property type="match status" value="1"/>
</dbReference>
<dbReference type="InterPro" id="IPR003010">
    <property type="entry name" value="C-N_Hydrolase"/>
</dbReference>
<keyword evidence="2" id="KW-0378">Hydrolase</keyword>
<reference evidence="5" key="1">
    <citation type="submission" date="2023-03" db="EMBL/GenBank/DDBJ databases">
        <title>Massive genome expansion in bonnet fungi (Mycena s.s.) driven by repeated elements and novel gene families across ecological guilds.</title>
        <authorList>
            <consortium name="Lawrence Berkeley National Laboratory"/>
            <person name="Harder C.B."/>
            <person name="Miyauchi S."/>
            <person name="Viragh M."/>
            <person name="Kuo A."/>
            <person name="Thoen E."/>
            <person name="Andreopoulos B."/>
            <person name="Lu D."/>
            <person name="Skrede I."/>
            <person name="Drula E."/>
            <person name="Henrissat B."/>
            <person name="Morin E."/>
            <person name="Kohler A."/>
            <person name="Barry K."/>
            <person name="LaButti K."/>
            <person name="Morin E."/>
            <person name="Salamov A."/>
            <person name="Lipzen A."/>
            <person name="Mereny Z."/>
            <person name="Hegedus B."/>
            <person name="Baldrian P."/>
            <person name="Stursova M."/>
            <person name="Weitz H."/>
            <person name="Taylor A."/>
            <person name="Grigoriev I.V."/>
            <person name="Nagy L.G."/>
            <person name="Martin F."/>
            <person name="Kauserud H."/>
        </authorList>
    </citation>
    <scope>NUCLEOTIDE SEQUENCE</scope>
    <source>
        <strain evidence="5">9284</strain>
    </source>
</reference>
<evidence type="ECO:0000256" key="3">
    <source>
        <dbReference type="PROSITE-ProRule" id="PRU10139"/>
    </source>
</evidence>
<feature type="active site" description="Proton acceptor" evidence="3">
    <location>
        <position position="55"/>
    </location>
</feature>
<proteinExistence type="inferred from homology"/>
<dbReference type="InterPro" id="IPR000132">
    <property type="entry name" value="Nitrilase/CN_hydratase_CS"/>
</dbReference>
<dbReference type="CDD" id="cd07564">
    <property type="entry name" value="nitrilases_CHs"/>
    <property type="match status" value="1"/>
</dbReference>
<keyword evidence="6" id="KW-1185">Reference proteome</keyword>
<dbReference type="Proteomes" id="UP001221142">
    <property type="component" value="Unassembled WGS sequence"/>
</dbReference>
<evidence type="ECO:0000256" key="2">
    <source>
        <dbReference type="ARBA" id="ARBA00022801"/>
    </source>
</evidence>
<protein>
    <submittedName>
        <fullName evidence="5">Nitrilase</fullName>
    </submittedName>
</protein>
<comment type="similarity">
    <text evidence="1">Belongs to the carbon-nitrogen hydrolase superfamily. Nitrilase family.</text>
</comment>
<name>A0AAD7BUD5_9AGAR</name>
<organism evidence="5 6">
    <name type="scientific">Roridomyces roridus</name>
    <dbReference type="NCBI Taxonomy" id="1738132"/>
    <lineage>
        <taxon>Eukaryota</taxon>
        <taxon>Fungi</taxon>
        <taxon>Dikarya</taxon>
        <taxon>Basidiomycota</taxon>
        <taxon>Agaricomycotina</taxon>
        <taxon>Agaricomycetes</taxon>
        <taxon>Agaricomycetidae</taxon>
        <taxon>Agaricales</taxon>
        <taxon>Marasmiineae</taxon>
        <taxon>Mycenaceae</taxon>
        <taxon>Roridomyces</taxon>
    </lineage>
</organism>
<dbReference type="GO" id="GO:0000257">
    <property type="term" value="F:nitrilase activity"/>
    <property type="evidence" value="ECO:0007669"/>
    <property type="project" value="UniProtKB-ARBA"/>
</dbReference>
<dbReference type="EMBL" id="JARKIF010000009">
    <property type="protein sequence ID" value="KAJ7630809.1"/>
    <property type="molecule type" value="Genomic_DNA"/>
</dbReference>
<comment type="caution">
    <text evidence="5">The sequence shown here is derived from an EMBL/GenBank/DDBJ whole genome shotgun (WGS) entry which is preliminary data.</text>
</comment>
<sequence length="335" mass="36499">MPITLNPSNSDSKVFKVAAVQAEPEWLNLQGSVDKTIRLIREASAQGAKIIGFPETFIPGYPWTPWANNYLVTAAVLKEYQANALAVHSPEMDRIREAVKEADITAVIGFSERDGASLYISQATILPDGKIANHRRKIKISQPTHYEKTVFGDGSAQSIYNVPWFKTHFYSQHPQIFVGSWWPAFAPGLGGSPYIVSGEASSRMTQSVSIEGGCFGLACCHVVSEKGAEIMKMTGFPWFSFPGGGFTAIYGPDGSTLAQADDPGVEQIVYADISLNKIDEVKRVADITGNYSRMDLFHTVADGKNWDAVEYGNSTEAQVSRERAGQIDNVASGAY</sequence>
<accession>A0AAD7BUD5</accession>
<evidence type="ECO:0000313" key="5">
    <source>
        <dbReference type="EMBL" id="KAJ7630809.1"/>
    </source>
</evidence>
<dbReference type="InterPro" id="IPR036526">
    <property type="entry name" value="C-N_Hydrolase_sf"/>
</dbReference>
<dbReference type="PROSITE" id="PS00920">
    <property type="entry name" value="NITRIL_CHT_1"/>
    <property type="match status" value="1"/>
</dbReference>